<dbReference type="Proteomes" id="UP001317532">
    <property type="component" value="Chromosome"/>
</dbReference>
<feature type="signal peptide" evidence="1">
    <location>
        <begin position="1"/>
        <end position="23"/>
    </location>
</feature>
<dbReference type="AlphaFoldDB" id="A0AAN1XUH1"/>
<sequence length="154" mass="17047">MRQVVFRFRVLALALLATGCVSSAPRLYLPYELEANCESRSVKQTAINSIVASIDDTIRPGTYPGDAVMRPIVHRGGGVIARWHDQPLRAPDTAKALGVNGDLILRRAVITNQINVAQHWRPVWLTFATPRGDVTVLERAYDIQDVCIEGTRQA</sequence>
<proteinExistence type="predicted"/>
<dbReference type="RefSeq" id="WP_317996755.1">
    <property type="nucleotide sequence ID" value="NZ_AP025523.1"/>
</dbReference>
<organism evidence="2 3">
    <name type="scientific">Vulcanimicrobium alpinum</name>
    <dbReference type="NCBI Taxonomy" id="3016050"/>
    <lineage>
        <taxon>Bacteria</taxon>
        <taxon>Bacillati</taxon>
        <taxon>Vulcanimicrobiota</taxon>
        <taxon>Vulcanimicrobiia</taxon>
        <taxon>Vulcanimicrobiales</taxon>
        <taxon>Vulcanimicrobiaceae</taxon>
        <taxon>Vulcanimicrobium</taxon>
    </lineage>
</organism>
<protein>
    <submittedName>
        <fullName evidence="2">Uncharacterized protein</fullName>
    </submittedName>
</protein>
<keyword evidence="1" id="KW-0732">Signal</keyword>
<reference evidence="2 3" key="1">
    <citation type="journal article" date="2022" name="ISME Commun">
        <title>Vulcanimicrobium alpinus gen. nov. sp. nov., the first cultivated representative of the candidate phylum 'Eremiobacterota', is a metabolically versatile aerobic anoxygenic phototroph.</title>
        <authorList>
            <person name="Yabe S."/>
            <person name="Muto K."/>
            <person name="Abe K."/>
            <person name="Yokota A."/>
            <person name="Staudigel H."/>
            <person name="Tebo B.M."/>
        </authorList>
    </citation>
    <scope>NUCLEOTIDE SEQUENCE [LARGE SCALE GENOMIC DNA]</scope>
    <source>
        <strain evidence="2 3">WC8-2</strain>
    </source>
</reference>
<evidence type="ECO:0000313" key="3">
    <source>
        <dbReference type="Proteomes" id="UP001317532"/>
    </source>
</evidence>
<dbReference type="PROSITE" id="PS51257">
    <property type="entry name" value="PROKAR_LIPOPROTEIN"/>
    <property type="match status" value="1"/>
</dbReference>
<evidence type="ECO:0000256" key="1">
    <source>
        <dbReference type="SAM" id="SignalP"/>
    </source>
</evidence>
<name>A0AAN1XUH1_UNVUL</name>
<dbReference type="KEGG" id="vab:WPS_10080"/>
<gene>
    <name evidence="2" type="ORF">WPS_10080</name>
</gene>
<feature type="chain" id="PRO_5043003144" evidence="1">
    <location>
        <begin position="24"/>
        <end position="154"/>
    </location>
</feature>
<evidence type="ECO:0000313" key="2">
    <source>
        <dbReference type="EMBL" id="BDE05732.1"/>
    </source>
</evidence>
<dbReference type="EMBL" id="AP025523">
    <property type="protein sequence ID" value="BDE05732.1"/>
    <property type="molecule type" value="Genomic_DNA"/>
</dbReference>
<accession>A0AAN1XUH1</accession>
<keyword evidence="3" id="KW-1185">Reference proteome</keyword>